<name>A0ACC0BRY6_CATRO</name>
<evidence type="ECO:0000313" key="2">
    <source>
        <dbReference type="Proteomes" id="UP001060085"/>
    </source>
</evidence>
<dbReference type="EMBL" id="CM044702">
    <property type="protein sequence ID" value="KAI5675389.1"/>
    <property type="molecule type" value="Genomic_DNA"/>
</dbReference>
<proteinExistence type="predicted"/>
<evidence type="ECO:0000313" key="1">
    <source>
        <dbReference type="EMBL" id="KAI5675389.1"/>
    </source>
</evidence>
<keyword evidence="2" id="KW-1185">Reference proteome</keyword>
<organism evidence="1 2">
    <name type="scientific">Catharanthus roseus</name>
    <name type="common">Madagascar periwinkle</name>
    <name type="synonym">Vinca rosea</name>
    <dbReference type="NCBI Taxonomy" id="4058"/>
    <lineage>
        <taxon>Eukaryota</taxon>
        <taxon>Viridiplantae</taxon>
        <taxon>Streptophyta</taxon>
        <taxon>Embryophyta</taxon>
        <taxon>Tracheophyta</taxon>
        <taxon>Spermatophyta</taxon>
        <taxon>Magnoliopsida</taxon>
        <taxon>eudicotyledons</taxon>
        <taxon>Gunneridae</taxon>
        <taxon>Pentapetalae</taxon>
        <taxon>asterids</taxon>
        <taxon>lamiids</taxon>
        <taxon>Gentianales</taxon>
        <taxon>Apocynaceae</taxon>
        <taxon>Rauvolfioideae</taxon>
        <taxon>Vinceae</taxon>
        <taxon>Catharanthinae</taxon>
        <taxon>Catharanthus</taxon>
    </lineage>
</organism>
<sequence length="93" mass="9504">MAEKISTLVKAAGVNVESYWPSLLAKLCEKKNIEDLLLSVGAGGGGAVVSVSAVTPAASAVDAGSATAPVAEKKKEEAKEESDEEGELFGLFH</sequence>
<accession>A0ACC0BRY6</accession>
<gene>
    <name evidence="1" type="ORF">M9H77_06339</name>
</gene>
<comment type="caution">
    <text evidence="1">The sequence shown here is derived from an EMBL/GenBank/DDBJ whole genome shotgun (WGS) entry which is preliminary data.</text>
</comment>
<protein>
    <submittedName>
        <fullName evidence="1">Uncharacterized protein</fullName>
    </submittedName>
</protein>
<dbReference type="Proteomes" id="UP001060085">
    <property type="component" value="Linkage Group LG02"/>
</dbReference>
<reference evidence="2" key="1">
    <citation type="journal article" date="2023" name="Nat. Plants">
        <title>Single-cell RNA sequencing provides a high-resolution roadmap for understanding the multicellular compartmentation of specialized metabolism.</title>
        <authorList>
            <person name="Sun S."/>
            <person name="Shen X."/>
            <person name="Li Y."/>
            <person name="Li Y."/>
            <person name="Wang S."/>
            <person name="Li R."/>
            <person name="Zhang H."/>
            <person name="Shen G."/>
            <person name="Guo B."/>
            <person name="Wei J."/>
            <person name="Xu J."/>
            <person name="St-Pierre B."/>
            <person name="Chen S."/>
            <person name="Sun C."/>
        </authorList>
    </citation>
    <scope>NUCLEOTIDE SEQUENCE [LARGE SCALE GENOMIC DNA]</scope>
</reference>